<dbReference type="EMBL" id="JAATTO010000073">
    <property type="protein sequence ID" value="MBC9983557.1"/>
    <property type="molecule type" value="Genomic_DNA"/>
</dbReference>
<dbReference type="Proteomes" id="UP000639516">
    <property type="component" value="Unassembled WGS sequence"/>
</dbReference>
<gene>
    <name evidence="1" type="ORF">HA482_35800</name>
</gene>
<keyword evidence="2" id="KW-1185">Reference proteome</keyword>
<reference evidence="1 2" key="1">
    <citation type="journal article" date="2020" name="Arch. Microbiol.">
        <title>Bradyrhizobium campsiandrae sp. nov., a nitrogen-fixing bacterial strain isolated from a native leguminous tree from the Amazon adapted to flooded conditions.</title>
        <authorList>
            <person name="Cabral Michel D."/>
            <person name="Martins da Costa E."/>
            <person name="Azarias Guimaraes A."/>
            <person name="Soares de Carvalho T."/>
            <person name="Santos de Castro Caputo P."/>
            <person name="Willems A."/>
            <person name="de Souza Moreira F.M."/>
        </authorList>
    </citation>
    <scope>NUCLEOTIDE SEQUENCE [LARGE SCALE GENOMIC DNA]</scope>
    <source>
        <strain evidence="2">INPA 384B</strain>
    </source>
</reference>
<evidence type="ECO:0000313" key="2">
    <source>
        <dbReference type="Proteomes" id="UP000639516"/>
    </source>
</evidence>
<comment type="caution">
    <text evidence="1">The sequence shown here is derived from an EMBL/GenBank/DDBJ whole genome shotgun (WGS) entry which is preliminary data.</text>
</comment>
<proteinExistence type="predicted"/>
<accession>A0ABR7UI41</accession>
<sequence>MTVALPYTYLEWEIALTRHFLSIGQGDASPLRSFEVTDYTLTEAVGQKYTDRERVIEAFRSTLADKQDALVKALQRGEYRRYSGDEIPGCFAYLALTMLVEGMIDPDASGHAFRPKLASFLKLDRTFPHLPGINRMWLDLDAWLKDRAARGSPFRVLDLPPEDEWRTQIGYSVHMSFPSRKDKQVVQNFLSENRDALSSPLDFLDRFRRVADGSKSSAYLKSAYSDFARSYLAGHRVLSDHRFWRLVQAISLGRKTSSTFELLLEMVHDEDNLWSFLVSDLTTGRGLGSHATLAKALVACAAVEGHDLTHAIDLGVVFFHQTGHARWEAMPSLADGPSKVIVGLSPRVAGKIGAKLGALEQSGDWALTRIVPSGKAHDVISAMIKLPSAGEQIRSVRVFGGVRSAGEWLGRPRVLPNVAADACGLSIAPRGGAANLSVSCEEKSPGTYAIRSERALQGAYVVQSAADATGASPSWSRSLTFVRDAHVHRSIGEAKGASVPEWSDVVAMQDKVASPPRGWSDIDPPLDDLIEAVYAGGGSSGWSEAELVPMLSDILSGEASPWDVLRSLQEAATIEPILRPGWKGRTWMLRRPTIAPLGPPAAGLVVVDGCVGARLAEDFRDAVAAMGGQPFRSGGVARWSPPLLGAASVQPDELAARLRWMVDSPKVAGKAPASFVRTPISHEFYAPASFWSWKRGHFVTARDDDREPVRLVRWKSVADRDHDVYVVSARGGEARFLSRQAAIAYAHVTRRAAMFSFEAGTLVRSASEGALPGPISSWLRYRNLANAGSSGKRHYAYPAAATDLPRLQSLLPNIVQADAAGSAHDAALAVRRSRDGARLLWIRDSVKAARVLPPVG</sequence>
<organism evidence="1 2">
    <name type="scientific">Bradyrhizobium campsiandrae</name>
    <dbReference type="NCBI Taxonomy" id="1729892"/>
    <lineage>
        <taxon>Bacteria</taxon>
        <taxon>Pseudomonadati</taxon>
        <taxon>Pseudomonadota</taxon>
        <taxon>Alphaproteobacteria</taxon>
        <taxon>Hyphomicrobiales</taxon>
        <taxon>Nitrobacteraceae</taxon>
        <taxon>Bradyrhizobium</taxon>
    </lineage>
</organism>
<name>A0ABR7UI41_9BRAD</name>
<evidence type="ECO:0000313" key="1">
    <source>
        <dbReference type="EMBL" id="MBC9983557.1"/>
    </source>
</evidence>
<protein>
    <submittedName>
        <fullName evidence="1">Uncharacterized protein</fullName>
    </submittedName>
</protein>